<accession>E0I884</accession>
<dbReference type="STRING" id="717606.PaecuDRAFT_1835"/>
<evidence type="ECO:0000256" key="1">
    <source>
        <dbReference type="ARBA" id="ARBA00022737"/>
    </source>
</evidence>
<proteinExistence type="predicted"/>
<dbReference type="PANTHER" id="PTHR24198:SF165">
    <property type="entry name" value="ANKYRIN REPEAT-CONTAINING PROTEIN-RELATED"/>
    <property type="match status" value="1"/>
</dbReference>
<dbReference type="EMBL" id="AEDD01000004">
    <property type="protein sequence ID" value="EFM11389.1"/>
    <property type="molecule type" value="Genomic_DNA"/>
</dbReference>
<evidence type="ECO:0000256" key="3">
    <source>
        <dbReference type="PROSITE-ProRule" id="PRU00023"/>
    </source>
</evidence>
<reference evidence="4 5" key="1">
    <citation type="submission" date="2010-07" db="EMBL/GenBank/DDBJ databases">
        <title>The draft genome of Paenibacillus curdlanolyticus YK9.</title>
        <authorList>
            <consortium name="US DOE Joint Genome Institute (JGI-PGF)"/>
            <person name="Lucas S."/>
            <person name="Copeland A."/>
            <person name="Lapidus A."/>
            <person name="Cheng J.-F."/>
            <person name="Bruce D."/>
            <person name="Goodwin L."/>
            <person name="Pitluck S."/>
            <person name="Land M.L."/>
            <person name="Hauser L."/>
            <person name="Chang Y.-J."/>
            <person name="Jeffries C."/>
            <person name="Anderson I.J."/>
            <person name="Johnson E."/>
            <person name="Loganathan U."/>
            <person name="Mulhopadhyay B."/>
            <person name="Kyrpides N."/>
            <person name="Woyke T.J."/>
        </authorList>
    </citation>
    <scope>NUCLEOTIDE SEQUENCE [LARGE SCALE GENOMIC DNA]</scope>
    <source>
        <strain evidence="4 5">YK9</strain>
    </source>
</reference>
<dbReference type="SMART" id="SM00248">
    <property type="entry name" value="ANK"/>
    <property type="match status" value="5"/>
</dbReference>
<protein>
    <submittedName>
        <fullName evidence="4">Ankyrin</fullName>
    </submittedName>
</protein>
<dbReference type="InterPro" id="IPR002110">
    <property type="entry name" value="Ankyrin_rpt"/>
</dbReference>
<dbReference type="PROSITE" id="PS50088">
    <property type="entry name" value="ANK_REPEAT"/>
    <property type="match status" value="2"/>
</dbReference>
<dbReference type="RefSeq" id="WP_006037846.1">
    <property type="nucleotide sequence ID" value="NZ_AEDD01000004.1"/>
</dbReference>
<keyword evidence="1" id="KW-0677">Repeat</keyword>
<dbReference type="PROSITE" id="PS50297">
    <property type="entry name" value="ANK_REP_REGION"/>
    <property type="match status" value="1"/>
</dbReference>
<keyword evidence="2 3" id="KW-0040">ANK repeat</keyword>
<dbReference type="Gene3D" id="1.25.40.20">
    <property type="entry name" value="Ankyrin repeat-containing domain"/>
    <property type="match status" value="2"/>
</dbReference>
<dbReference type="OrthoDB" id="341379at2"/>
<sequence>MKTAVLQDQMMLAIKQKDKAAVCQLIVEQGLELNPLSAEGTYLSWAWGRFGGYDFELIQLLIEHGAELNDPSFPAIVCAAGRGKLEELKYVLDRGADVNAANPLGHSAMWHAVYGEFVEEAELLLEAGLRLDVHGEKSLVLAASIGSLPFVKLLVERGVPVDGLGDKDGDGGAPLHQAAMYGHLEVVQYLLHQGADVTVRNNYGQTARDVAELNEQADIAALLKSMTDGFVE</sequence>
<name>E0I884_9BACL</name>
<organism evidence="4 5">
    <name type="scientific">Paenibacillus curdlanolyticus YK9</name>
    <dbReference type="NCBI Taxonomy" id="717606"/>
    <lineage>
        <taxon>Bacteria</taxon>
        <taxon>Bacillati</taxon>
        <taxon>Bacillota</taxon>
        <taxon>Bacilli</taxon>
        <taxon>Bacillales</taxon>
        <taxon>Paenibacillaceae</taxon>
        <taxon>Paenibacillus</taxon>
    </lineage>
</organism>
<keyword evidence="5" id="KW-1185">Reference proteome</keyword>
<evidence type="ECO:0000256" key="2">
    <source>
        <dbReference type="ARBA" id="ARBA00023043"/>
    </source>
</evidence>
<gene>
    <name evidence="4" type="ORF">PaecuDRAFT_1835</name>
</gene>
<dbReference type="PANTHER" id="PTHR24198">
    <property type="entry name" value="ANKYRIN REPEAT AND PROTEIN KINASE DOMAIN-CONTAINING PROTEIN"/>
    <property type="match status" value="1"/>
</dbReference>
<evidence type="ECO:0000313" key="4">
    <source>
        <dbReference type="EMBL" id="EFM11389.1"/>
    </source>
</evidence>
<dbReference type="Proteomes" id="UP000005387">
    <property type="component" value="Unassembled WGS sequence"/>
</dbReference>
<dbReference type="SUPFAM" id="SSF48403">
    <property type="entry name" value="Ankyrin repeat"/>
    <property type="match status" value="1"/>
</dbReference>
<evidence type="ECO:0000313" key="5">
    <source>
        <dbReference type="Proteomes" id="UP000005387"/>
    </source>
</evidence>
<dbReference type="AlphaFoldDB" id="E0I884"/>
<dbReference type="Pfam" id="PF12796">
    <property type="entry name" value="Ank_2"/>
    <property type="match status" value="1"/>
</dbReference>
<dbReference type="InterPro" id="IPR036770">
    <property type="entry name" value="Ankyrin_rpt-contain_sf"/>
</dbReference>
<feature type="repeat" description="ANK" evidence="3">
    <location>
        <begin position="170"/>
        <end position="202"/>
    </location>
</feature>
<dbReference type="eggNOG" id="COG0666">
    <property type="taxonomic scope" value="Bacteria"/>
</dbReference>
<feature type="repeat" description="ANK" evidence="3">
    <location>
        <begin position="134"/>
        <end position="166"/>
    </location>
</feature>